<evidence type="ECO:0000313" key="1">
    <source>
        <dbReference type="EMBL" id="MCP9270925.1"/>
    </source>
</evidence>
<organism evidence="1 2">
    <name type="scientific">Mycolicibacterium arenosum</name>
    <dbReference type="NCBI Taxonomy" id="2952157"/>
    <lineage>
        <taxon>Bacteria</taxon>
        <taxon>Bacillati</taxon>
        <taxon>Actinomycetota</taxon>
        <taxon>Actinomycetes</taxon>
        <taxon>Mycobacteriales</taxon>
        <taxon>Mycobacteriaceae</taxon>
        <taxon>Mycolicibacterium</taxon>
    </lineage>
</organism>
<comment type="caution">
    <text evidence="1">The sequence shown here is derived from an EMBL/GenBank/DDBJ whole genome shotgun (WGS) entry which is preliminary data.</text>
</comment>
<accession>A0ABT1LVK3</accession>
<name>A0ABT1LVK3_9MYCO</name>
<gene>
    <name evidence="1" type="ORF">NM203_01855</name>
</gene>
<proteinExistence type="predicted"/>
<protein>
    <submittedName>
        <fullName evidence="1">Uncharacterized protein</fullName>
    </submittedName>
</protein>
<dbReference type="EMBL" id="JANDBD010000001">
    <property type="protein sequence ID" value="MCP9270925.1"/>
    <property type="molecule type" value="Genomic_DNA"/>
</dbReference>
<evidence type="ECO:0000313" key="2">
    <source>
        <dbReference type="Proteomes" id="UP001651690"/>
    </source>
</evidence>
<keyword evidence="2" id="KW-1185">Reference proteome</keyword>
<reference evidence="1 2" key="1">
    <citation type="submission" date="2022-06" db="EMBL/GenBank/DDBJ databases">
        <title>Mycolicibacterium sp. CAU 1645 isolated from seawater.</title>
        <authorList>
            <person name="Kim W."/>
        </authorList>
    </citation>
    <scope>NUCLEOTIDE SEQUENCE [LARGE SCALE GENOMIC DNA]</scope>
    <source>
        <strain evidence="1 2">CAU 1645</strain>
    </source>
</reference>
<sequence>MTSSGSVRKPRYTIDSLAREFLRSPFGAESSADGSLSRQLSAFLATRNLGRLAGDRDAFDLVLNRVMECRDEGPVHDR</sequence>
<dbReference type="RefSeq" id="WP_255057896.1">
    <property type="nucleotide sequence ID" value="NZ_JANDBD010000001.1"/>
</dbReference>
<dbReference type="Proteomes" id="UP001651690">
    <property type="component" value="Unassembled WGS sequence"/>
</dbReference>